<sequence>METLMVDRVQSSLSQFMCRNAIFLCERLCAEFPTELNLQLMATCYLRNSQPYCAYHVLKGKQMSLSRYLFALSCFQMNLLREAEAALCPANEPNSEVPNGAAGHYLLGLIYRYTSRRAFAIDHFMQALAIDPLLWTAYEELCVLGAAEEANECFNDAVAVRIQPQYFFESSSQSMDGASEDHSIPSSRTVGSQDSPKQSKQTHATNNIPCYPQGVVTTSVQSANCVPSNLSLYNTPPPLTQLSGIVPPPVYRNAYLNALGGDGPSKPNAHATIIQAPRRKFMDEGKLRKVSGRLFSGSDSGPRRSARLSGDAMANVNLHSSQTGANGTNYSSTKFLGGFPSSKMGSTALRSVSNRKGQQLSTESFDEGRRQDTFDVPWSQASAAASSSLSVISDGGNTEQDRGYPANSGTSGHESGVINGAKELLFLLRILGEGYRLSSLYRCQDALEIYLKLPQHQYNTGWVLSQVGRLYFELVEYFEADRFFDLARRLSPCTLEGMDGYSTVLYHLKEEMKLSYLAQELISIDRLSPQAWCAMGNCYSLQRDHETALKNFQRAVQLDSRFAYAHTLCGHEYIALEDYDNGIRCFHSALQVNERHYNSWYGLGIVFLRQEKFEFAAHNFHRAYHINPRSSIIMSYLGMALHSLKRNDEALVLIDKAIIADKKNPLPMYEKASILVNLERYDEALKVLKQLIEFSPRESSVYALMGKIYKILNKHDKAMFYFGNALDLRPPAADVAIIKSAMEKLNLPDELEDSL</sequence>
<dbReference type="GO" id="GO:0016567">
    <property type="term" value="P:protein ubiquitination"/>
    <property type="evidence" value="ECO:0007669"/>
    <property type="project" value="TreeGrafter"/>
</dbReference>
<feature type="repeat" description="TPR" evidence="6">
    <location>
        <begin position="597"/>
        <end position="630"/>
    </location>
</feature>
<dbReference type="GO" id="GO:0007091">
    <property type="term" value="P:metaphase/anaphase transition of mitotic cell cycle"/>
    <property type="evidence" value="ECO:0007669"/>
    <property type="project" value="TreeGrafter"/>
</dbReference>
<protein>
    <submittedName>
        <fullName evidence="8">Cell division cycle protein 27 like B</fullName>
    </submittedName>
</protein>
<evidence type="ECO:0000313" key="9">
    <source>
        <dbReference type="Proteomes" id="UP000233837"/>
    </source>
</evidence>
<dbReference type="Pfam" id="PF14559">
    <property type="entry name" value="TPR_19"/>
    <property type="match status" value="1"/>
</dbReference>
<organism evidence="8 9">
    <name type="scientific">Dendrobium catenatum</name>
    <dbReference type="NCBI Taxonomy" id="906689"/>
    <lineage>
        <taxon>Eukaryota</taxon>
        <taxon>Viridiplantae</taxon>
        <taxon>Streptophyta</taxon>
        <taxon>Embryophyta</taxon>
        <taxon>Tracheophyta</taxon>
        <taxon>Spermatophyta</taxon>
        <taxon>Magnoliopsida</taxon>
        <taxon>Liliopsida</taxon>
        <taxon>Asparagales</taxon>
        <taxon>Orchidaceae</taxon>
        <taxon>Epidendroideae</taxon>
        <taxon>Malaxideae</taxon>
        <taxon>Dendrobiinae</taxon>
        <taxon>Dendrobium</taxon>
    </lineage>
</organism>
<accession>A0A2I0VIY3</accession>
<feature type="compositionally biased region" description="Polar residues" evidence="7">
    <location>
        <begin position="348"/>
        <end position="363"/>
    </location>
</feature>
<feature type="repeat" description="TPR" evidence="6">
    <location>
        <begin position="699"/>
        <end position="732"/>
    </location>
</feature>
<keyword evidence="8" id="KW-0131">Cell cycle</keyword>
<keyword evidence="4" id="KW-0539">Nucleus</keyword>
<comment type="similarity">
    <text evidence="5">Belongs to the APC3/CDC27 family.</text>
</comment>
<evidence type="ECO:0000256" key="2">
    <source>
        <dbReference type="ARBA" id="ARBA00022737"/>
    </source>
</evidence>
<evidence type="ECO:0000256" key="3">
    <source>
        <dbReference type="ARBA" id="ARBA00022803"/>
    </source>
</evidence>
<evidence type="ECO:0000256" key="4">
    <source>
        <dbReference type="ARBA" id="ARBA00023242"/>
    </source>
</evidence>
<dbReference type="SUPFAM" id="SSF48452">
    <property type="entry name" value="TPR-like"/>
    <property type="match status" value="2"/>
</dbReference>
<evidence type="ECO:0000256" key="6">
    <source>
        <dbReference type="PROSITE-ProRule" id="PRU00339"/>
    </source>
</evidence>
<keyword evidence="2" id="KW-0677">Repeat</keyword>
<comment type="subcellular location">
    <subcellularLocation>
        <location evidence="1">Nucleus</location>
    </subcellularLocation>
</comment>
<dbReference type="GO" id="GO:0005737">
    <property type="term" value="C:cytoplasm"/>
    <property type="evidence" value="ECO:0007669"/>
    <property type="project" value="TreeGrafter"/>
</dbReference>
<dbReference type="SMART" id="SM00028">
    <property type="entry name" value="TPR"/>
    <property type="match status" value="7"/>
</dbReference>
<keyword evidence="3 6" id="KW-0802">TPR repeat</keyword>
<evidence type="ECO:0000256" key="5">
    <source>
        <dbReference type="ARBA" id="ARBA00038210"/>
    </source>
</evidence>
<dbReference type="STRING" id="906689.A0A2I0VIY3"/>
<feature type="repeat" description="TPR" evidence="6">
    <location>
        <begin position="563"/>
        <end position="596"/>
    </location>
</feature>
<dbReference type="GO" id="GO:0031145">
    <property type="term" value="P:anaphase-promoting complex-dependent catabolic process"/>
    <property type="evidence" value="ECO:0007669"/>
    <property type="project" value="TreeGrafter"/>
</dbReference>
<feature type="repeat" description="TPR" evidence="6">
    <location>
        <begin position="529"/>
        <end position="562"/>
    </location>
</feature>
<keyword evidence="8" id="KW-0132">Cell division</keyword>
<feature type="repeat" description="TPR" evidence="6">
    <location>
        <begin position="665"/>
        <end position="698"/>
    </location>
</feature>
<dbReference type="FunFam" id="1.25.40.10:FF:000018">
    <property type="entry name" value="Cell division cycle protein 27 homolog B"/>
    <property type="match status" value="1"/>
</dbReference>
<dbReference type="PANTHER" id="PTHR12558">
    <property type="entry name" value="CELL DIVISION CYCLE 16,23,27"/>
    <property type="match status" value="1"/>
</dbReference>
<keyword evidence="9" id="KW-1185">Reference proteome</keyword>
<dbReference type="AlphaFoldDB" id="A0A2I0VIY3"/>
<dbReference type="OrthoDB" id="329563at2759"/>
<dbReference type="InterPro" id="IPR019734">
    <property type="entry name" value="TPR_rpt"/>
</dbReference>
<feature type="repeat" description="TPR" evidence="6">
    <location>
        <begin position="101"/>
        <end position="134"/>
    </location>
</feature>
<dbReference type="Pfam" id="PF00515">
    <property type="entry name" value="TPR_1"/>
    <property type="match status" value="1"/>
</dbReference>
<evidence type="ECO:0000256" key="7">
    <source>
        <dbReference type="SAM" id="MobiDB-lite"/>
    </source>
</evidence>
<dbReference type="PROSITE" id="PS50005">
    <property type="entry name" value="TPR"/>
    <property type="match status" value="6"/>
</dbReference>
<evidence type="ECO:0000313" key="8">
    <source>
        <dbReference type="EMBL" id="PKU63382.1"/>
    </source>
</evidence>
<feature type="compositionally biased region" description="Polar residues" evidence="7">
    <location>
        <begin position="184"/>
        <end position="208"/>
    </location>
</feature>
<dbReference type="Proteomes" id="UP000233837">
    <property type="component" value="Unassembled WGS sequence"/>
</dbReference>
<dbReference type="Pfam" id="PF12895">
    <property type="entry name" value="ANAPC3"/>
    <property type="match status" value="1"/>
</dbReference>
<name>A0A2I0VIY3_9ASPA</name>
<dbReference type="GO" id="GO:0005680">
    <property type="term" value="C:anaphase-promoting complex"/>
    <property type="evidence" value="ECO:0007669"/>
    <property type="project" value="TreeGrafter"/>
</dbReference>
<dbReference type="PANTHER" id="PTHR12558:SF13">
    <property type="entry name" value="CELL DIVISION CYCLE PROTEIN 27 HOMOLOG"/>
    <property type="match status" value="1"/>
</dbReference>
<dbReference type="GO" id="GO:0051301">
    <property type="term" value="P:cell division"/>
    <property type="evidence" value="ECO:0007669"/>
    <property type="project" value="UniProtKB-KW"/>
</dbReference>
<feature type="region of interest" description="Disordered" evidence="7">
    <location>
        <begin position="173"/>
        <end position="208"/>
    </location>
</feature>
<reference evidence="8 9" key="2">
    <citation type="journal article" date="2017" name="Nature">
        <title>The Apostasia genome and the evolution of orchids.</title>
        <authorList>
            <person name="Zhang G.Q."/>
            <person name="Liu K.W."/>
            <person name="Li Z."/>
            <person name="Lohaus R."/>
            <person name="Hsiao Y.Y."/>
            <person name="Niu S.C."/>
            <person name="Wang J.Y."/>
            <person name="Lin Y.C."/>
            <person name="Xu Q."/>
            <person name="Chen L.J."/>
            <person name="Yoshida K."/>
            <person name="Fujiwara S."/>
            <person name="Wang Z.W."/>
            <person name="Zhang Y.Q."/>
            <person name="Mitsuda N."/>
            <person name="Wang M."/>
            <person name="Liu G.H."/>
            <person name="Pecoraro L."/>
            <person name="Huang H.X."/>
            <person name="Xiao X.J."/>
            <person name="Lin M."/>
            <person name="Wu X.Y."/>
            <person name="Wu W.L."/>
            <person name="Chen Y.Y."/>
            <person name="Chang S.B."/>
            <person name="Sakamoto S."/>
            <person name="Ohme-Takagi M."/>
            <person name="Yagi M."/>
            <person name="Zeng S.J."/>
            <person name="Shen C.Y."/>
            <person name="Yeh C.M."/>
            <person name="Luo Y.B."/>
            <person name="Tsai W.C."/>
            <person name="Van de Peer Y."/>
            <person name="Liu Z.J."/>
        </authorList>
    </citation>
    <scope>NUCLEOTIDE SEQUENCE [LARGE SCALE GENOMIC DNA]</scope>
    <source>
        <tissue evidence="8">The whole plant</tissue>
    </source>
</reference>
<dbReference type="InterPro" id="IPR011990">
    <property type="entry name" value="TPR-like_helical_dom_sf"/>
</dbReference>
<dbReference type="EMBL" id="KZ503497">
    <property type="protein sequence ID" value="PKU63382.1"/>
    <property type="molecule type" value="Genomic_DNA"/>
</dbReference>
<dbReference type="Pfam" id="PF13432">
    <property type="entry name" value="TPR_16"/>
    <property type="match status" value="1"/>
</dbReference>
<feature type="region of interest" description="Disordered" evidence="7">
    <location>
        <begin position="348"/>
        <end position="369"/>
    </location>
</feature>
<proteinExistence type="inferred from homology"/>
<dbReference type="Gene3D" id="1.25.40.10">
    <property type="entry name" value="Tetratricopeptide repeat domain"/>
    <property type="match status" value="4"/>
</dbReference>
<feature type="region of interest" description="Disordered" evidence="7">
    <location>
        <begin position="387"/>
        <end position="413"/>
    </location>
</feature>
<gene>
    <name evidence="8" type="primary">CDC27B</name>
    <name evidence="8" type="ORF">MA16_Dca009992</name>
</gene>
<reference evidence="8 9" key="1">
    <citation type="journal article" date="2016" name="Sci. Rep.">
        <title>The Dendrobium catenatum Lindl. genome sequence provides insights into polysaccharide synthase, floral development and adaptive evolution.</title>
        <authorList>
            <person name="Zhang G.Q."/>
            <person name="Xu Q."/>
            <person name="Bian C."/>
            <person name="Tsai W.C."/>
            <person name="Yeh C.M."/>
            <person name="Liu K.W."/>
            <person name="Yoshida K."/>
            <person name="Zhang L.S."/>
            <person name="Chang S.B."/>
            <person name="Chen F."/>
            <person name="Shi Y."/>
            <person name="Su Y.Y."/>
            <person name="Zhang Y.Q."/>
            <person name="Chen L.J."/>
            <person name="Yin Y."/>
            <person name="Lin M."/>
            <person name="Huang H."/>
            <person name="Deng H."/>
            <person name="Wang Z.W."/>
            <person name="Zhu S.L."/>
            <person name="Zhao X."/>
            <person name="Deng C."/>
            <person name="Niu S.C."/>
            <person name="Huang J."/>
            <person name="Wang M."/>
            <person name="Liu G.H."/>
            <person name="Yang H.J."/>
            <person name="Xiao X.J."/>
            <person name="Hsiao Y.Y."/>
            <person name="Wu W.L."/>
            <person name="Chen Y.Y."/>
            <person name="Mitsuda N."/>
            <person name="Ohme-Takagi M."/>
            <person name="Luo Y.B."/>
            <person name="Van de Peer Y."/>
            <person name="Liu Z.J."/>
        </authorList>
    </citation>
    <scope>NUCLEOTIDE SEQUENCE [LARGE SCALE GENOMIC DNA]</scope>
    <source>
        <tissue evidence="8">The whole plant</tissue>
    </source>
</reference>
<evidence type="ECO:0000256" key="1">
    <source>
        <dbReference type="ARBA" id="ARBA00004123"/>
    </source>
</evidence>